<evidence type="ECO:0000259" key="4">
    <source>
        <dbReference type="Pfam" id="PF16332"/>
    </source>
</evidence>
<accession>A0A6N2VH20</accession>
<reference evidence="5" key="1">
    <citation type="submission" date="2019-11" db="EMBL/GenBank/DDBJ databases">
        <authorList>
            <person name="Feng L."/>
        </authorList>
    </citation>
    <scope>NUCLEOTIDE SEQUENCE</scope>
    <source>
        <strain evidence="5">BintestinalisLFYP9</strain>
    </source>
</reference>
<gene>
    <name evidence="5" type="primary">hepB_1</name>
    <name evidence="5" type="ORF">BILFYP9_02624</name>
</gene>
<evidence type="ECO:0000256" key="2">
    <source>
        <dbReference type="SAM" id="SignalP"/>
    </source>
</evidence>
<name>A0A6N2VH20_9BACE</name>
<dbReference type="Pfam" id="PF16332">
    <property type="entry name" value="DUF4962"/>
    <property type="match status" value="1"/>
</dbReference>
<evidence type="ECO:0000313" key="5">
    <source>
        <dbReference type="EMBL" id="VYT29664.1"/>
    </source>
</evidence>
<feature type="domain" description="Heparinase II N-terminal" evidence="4">
    <location>
        <begin position="31"/>
        <end position="504"/>
    </location>
</feature>
<dbReference type="InterPro" id="IPR012480">
    <property type="entry name" value="Hepar_II_III_C"/>
</dbReference>
<dbReference type="InterPro" id="IPR008929">
    <property type="entry name" value="Chondroitin_lyas"/>
</dbReference>
<sequence length="869" mass="98920">MKKIILGLSVLCLLMACGSSEQPAVIKVSEETLMYEVRATPSPADGTYVKVNPPRFMWPDKFPHLGPVLDGVPGQVDEKPKVVYRIRISQDKNFRKDVLTGERAWAFFNPFQCLAQGKWYWQHAYVTPEGTEEWSPVYQFYIDKDTPEFNPPTLEKVLARYPSHHPRVLLDADDWENIIAKNNNNPEARTYMDKASQCISRPLKHLQEEIDTTNVVTLTNIVQRESALIRESRKIVDREEANVEALVRAYLLTKDEKYYREGINRLSEILSWQKSKYFAGDFNLSTLLSMSTSAYDGFYNLLSPEEKQLLLDNIRKIGDKFYNEYVNHLENRIADNHVWQMTFRILTMAAFATVGEIPEASVWTDYCYNEWISRLPGLHKDGGWHNGDAYFHVNIRTLIEVPVFFSRISGFNFFADPWYNNNALYVIYQQPPFSKSGGHGNSHEGQRSPNGGRIGYADALARECNNPWAAAYVHEIMQEDPDILSKAFEAKPADLTWYRCTTPKERPAYSKHLSELPESKVFKQAGTALMNTDIGHHANNAMLSFRSSPYGSTSHALANQNAFNTFFGGKAIFYSSGHRTGFTDDHCMYAYRNTRAHNSILVNGMGQKIGTEGYGWIPRYYEGEEISYVVGDASNAYGKVVSPLWLERGRLSGTQFTPEKGWDENKLEFFRRHVVQLGRSGLFVVYDELAGKEPVEWNYLLHTVELPMEVVVKEEGGLRILGKNKADGVSIAHLYSSQEMTYAQTDTFFVAALDWKKRLGKALPNHYHFTATTAPCNKVFFLNIIDVHGNNRADAVINHQGNHITVEGWVIECNLDSEGKAFLHIENKQNGASLDFNYNSNKGATTIVDQVDGKRIEKRLVDSLPEPEI</sequence>
<comment type="subcellular location">
    <subcellularLocation>
        <location evidence="1">Cell envelope</location>
    </subcellularLocation>
</comment>
<dbReference type="GO" id="GO:0030313">
    <property type="term" value="C:cell envelope"/>
    <property type="evidence" value="ECO:0007669"/>
    <property type="project" value="UniProtKB-SubCell"/>
</dbReference>
<feature type="domain" description="Heparinase II/III-like C-terminal" evidence="3">
    <location>
        <begin position="517"/>
        <end position="720"/>
    </location>
</feature>
<dbReference type="PROSITE" id="PS51257">
    <property type="entry name" value="PROKAR_LIPOPROTEIN"/>
    <property type="match status" value="1"/>
</dbReference>
<keyword evidence="5" id="KW-0456">Lyase</keyword>
<dbReference type="InterPro" id="IPR032518">
    <property type="entry name" value="HepII_N"/>
</dbReference>
<dbReference type="InterPro" id="IPR013783">
    <property type="entry name" value="Ig-like_fold"/>
</dbReference>
<dbReference type="Gene3D" id="2.60.40.10">
    <property type="entry name" value="Immunoglobulins"/>
    <property type="match status" value="1"/>
</dbReference>
<keyword evidence="2" id="KW-0732">Signal</keyword>
<organism evidence="5">
    <name type="scientific">Bacteroides intestinalis</name>
    <dbReference type="NCBI Taxonomy" id="329854"/>
    <lineage>
        <taxon>Bacteria</taxon>
        <taxon>Pseudomonadati</taxon>
        <taxon>Bacteroidota</taxon>
        <taxon>Bacteroidia</taxon>
        <taxon>Bacteroidales</taxon>
        <taxon>Bacteroidaceae</taxon>
        <taxon>Bacteroides</taxon>
    </lineage>
</organism>
<dbReference type="RefSeq" id="WP_138291823.1">
    <property type="nucleotide sequence ID" value="NZ_BAABZC010000001.1"/>
</dbReference>
<dbReference type="GO" id="GO:0047488">
    <property type="term" value="F:heparin lyase activity"/>
    <property type="evidence" value="ECO:0007669"/>
    <property type="project" value="UniProtKB-EC"/>
</dbReference>
<dbReference type="AlphaFoldDB" id="A0A6N2VH20"/>
<dbReference type="EC" id="4.2.2.7" evidence="5"/>
<dbReference type="Gene3D" id="1.50.10.100">
    <property type="entry name" value="Chondroitin AC/alginate lyase"/>
    <property type="match status" value="1"/>
</dbReference>
<dbReference type="Pfam" id="PF07940">
    <property type="entry name" value="Hepar_II_III_C"/>
    <property type="match status" value="1"/>
</dbReference>
<feature type="chain" id="PRO_5027021251" evidence="2">
    <location>
        <begin position="24"/>
        <end position="869"/>
    </location>
</feature>
<dbReference type="EMBL" id="CACRSU010000029">
    <property type="protein sequence ID" value="VYT29664.1"/>
    <property type="molecule type" value="Genomic_DNA"/>
</dbReference>
<evidence type="ECO:0000259" key="3">
    <source>
        <dbReference type="Pfam" id="PF07940"/>
    </source>
</evidence>
<dbReference type="SUPFAM" id="SSF48230">
    <property type="entry name" value="Chondroitin AC/alginate lyase"/>
    <property type="match status" value="1"/>
</dbReference>
<protein>
    <submittedName>
        <fullName evidence="5">Heparin and heparin-sulfate lyase</fullName>
        <ecNumber evidence="5">4.2.2.7</ecNumber>
    </submittedName>
</protein>
<dbReference type="Gene3D" id="2.70.98.70">
    <property type="match status" value="1"/>
</dbReference>
<feature type="signal peptide" evidence="2">
    <location>
        <begin position="1"/>
        <end position="23"/>
    </location>
</feature>
<evidence type="ECO:0000256" key="1">
    <source>
        <dbReference type="ARBA" id="ARBA00004196"/>
    </source>
</evidence>
<proteinExistence type="predicted"/>